<dbReference type="RefSeq" id="WP_377136675.1">
    <property type="nucleotide sequence ID" value="NZ_JBHUJC010000001.1"/>
</dbReference>
<name>A0ABW5DX26_9BACT</name>
<protein>
    <submittedName>
        <fullName evidence="3">Nuclease-related domain-containing protein</fullName>
    </submittedName>
</protein>
<gene>
    <name evidence="3" type="ORF">ACFSQZ_00275</name>
</gene>
<keyword evidence="4" id="KW-1185">Reference proteome</keyword>
<reference evidence="4" key="1">
    <citation type="journal article" date="2019" name="Int. J. Syst. Evol. Microbiol.">
        <title>The Global Catalogue of Microorganisms (GCM) 10K type strain sequencing project: providing services to taxonomists for standard genome sequencing and annotation.</title>
        <authorList>
            <consortium name="The Broad Institute Genomics Platform"/>
            <consortium name="The Broad Institute Genome Sequencing Center for Infectious Disease"/>
            <person name="Wu L."/>
            <person name="Ma J."/>
        </authorList>
    </citation>
    <scope>NUCLEOTIDE SEQUENCE [LARGE SCALE GENOMIC DNA]</scope>
    <source>
        <strain evidence="4">JCM 16545</strain>
    </source>
</reference>
<evidence type="ECO:0000256" key="1">
    <source>
        <dbReference type="SAM" id="Phobius"/>
    </source>
</evidence>
<feature type="transmembrane region" description="Helical" evidence="1">
    <location>
        <begin position="20"/>
        <end position="40"/>
    </location>
</feature>
<evidence type="ECO:0000313" key="4">
    <source>
        <dbReference type="Proteomes" id="UP001597297"/>
    </source>
</evidence>
<proteinExistence type="predicted"/>
<dbReference type="PROSITE" id="PS50965">
    <property type="entry name" value="NERD"/>
    <property type="match status" value="1"/>
</dbReference>
<sequence length="327" mass="36960">MSSSTSAFPVLVIPSIPAHGNRPLGVTLMILPPALMLWGLKRVVANEKRHSRSPFSDKLLRPPGESLRIKVTELEDQLNDVLVSLVFTLISPGIFLLVIAKFPLVLVILAMVIASGMGWGFAWKYWKRLLRIRRDLRNYRLGFDGERCVGAELTPLLAKGYSVYHDFVFDMRPGGEASNFNIDHIAIGPEGIFIIETKTKRKSLKPPINELEPQQIAVEGKSRETTTLRFPDGSIDEKPIKQALRQSEQFYRWLKMPTITQAEIRPIVVYPGWWIRSKNWDKLGVQSASKLADRLPALGKGRRLRSDEIKAIAARIEDKCRDIEGAR</sequence>
<dbReference type="EMBL" id="JBHUJC010000001">
    <property type="protein sequence ID" value="MFD2274891.1"/>
    <property type="molecule type" value="Genomic_DNA"/>
</dbReference>
<feature type="domain" description="NERD" evidence="2">
    <location>
        <begin position="141"/>
        <end position="241"/>
    </location>
</feature>
<keyword evidence="1" id="KW-0472">Membrane</keyword>
<keyword evidence="1" id="KW-0812">Transmembrane</keyword>
<organism evidence="3 4">
    <name type="scientific">Rubritalea spongiae</name>
    <dbReference type="NCBI Taxonomy" id="430797"/>
    <lineage>
        <taxon>Bacteria</taxon>
        <taxon>Pseudomonadati</taxon>
        <taxon>Verrucomicrobiota</taxon>
        <taxon>Verrucomicrobiia</taxon>
        <taxon>Verrucomicrobiales</taxon>
        <taxon>Rubritaleaceae</taxon>
        <taxon>Rubritalea</taxon>
    </lineage>
</organism>
<dbReference type="Pfam" id="PF08378">
    <property type="entry name" value="NERD"/>
    <property type="match status" value="1"/>
</dbReference>
<feature type="transmembrane region" description="Helical" evidence="1">
    <location>
        <begin position="105"/>
        <end position="126"/>
    </location>
</feature>
<comment type="caution">
    <text evidence="3">The sequence shown here is derived from an EMBL/GenBank/DDBJ whole genome shotgun (WGS) entry which is preliminary data.</text>
</comment>
<keyword evidence="1" id="KW-1133">Transmembrane helix</keyword>
<accession>A0ABW5DX26</accession>
<evidence type="ECO:0000259" key="2">
    <source>
        <dbReference type="PROSITE" id="PS50965"/>
    </source>
</evidence>
<evidence type="ECO:0000313" key="3">
    <source>
        <dbReference type="EMBL" id="MFD2274891.1"/>
    </source>
</evidence>
<dbReference type="InterPro" id="IPR011528">
    <property type="entry name" value="NERD"/>
</dbReference>
<dbReference type="Proteomes" id="UP001597297">
    <property type="component" value="Unassembled WGS sequence"/>
</dbReference>
<feature type="transmembrane region" description="Helical" evidence="1">
    <location>
        <begin position="78"/>
        <end position="99"/>
    </location>
</feature>